<proteinExistence type="inferred from homology"/>
<dbReference type="InterPro" id="IPR015421">
    <property type="entry name" value="PyrdxlP-dep_Trfase_major"/>
</dbReference>
<dbReference type="AlphaFoldDB" id="A0A1I2G4X1"/>
<dbReference type="GO" id="GO:0008483">
    <property type="term" value="F:transaminase activity"/>
    <property type="evidence" value="ECO:0007669"/>
    <property type="project" value="InterPro"/>
</dbReference>
<dbReference type="Gene3D" id="3.40.640.10">
    <property type="entry name" value="Type I PLP-dependent aspartate aminotransferase-like (Major domain)"/>
    <property type="match status" value="1"/>
</dbReference>
<evidence type="ECO:0000256" key="1">
    <source>
        <dbReference type="ARBA" id="ARBA00001933"/>
    </source>
</evidence>
<gene>
    <name evidence="5" type="ORF">SAMN02745121_07071</name>
</gene>
<keyword evidence="3 4" id="KW-0663">Pyridoxal phosphate</keyword>
<dbReference type="CDD" id="cd00610">
    <property type="entry name" value="OAT_like"/>
    <property type="match status" value="1"/>
</dbReference>
<dbReference type="InterPro" id="IPR049704">
    <property type="entry name" value="Aminotrans_3_PPA_site"/>
</dbReference>
<dbReference type="InterPro" id="IPR015422">
    <property type="entry name" value="PyrdxlP-dep_Trfase_small"/>
</dbReference>
<dbReference type="EMBL" id="FOMX01000030">
    <property type="protein sequence ID" value="SFF12764.1"/>
    <property type="molecule type" value="Genomic_DNA"/>
</dbReference>
<dbReference type="InterPro" id="IPR005814">
    <property type="entry name" value="Aminotrans_3"/>
</dbReference>
<evidence type="ECO:0000256" key="4">
    <source>
        <dbReference type="RuleBase" id="RU003560"/>
    </source>
</evidence>
<keyword evidence="6" id="KW-1185">Reference proteome</keyword>
<dbReference type="GO" id="GO:0005829">
    <property type="term" value="C:cytosol"/>
    <property type="evidence" value="ECO:0007669"/>
    <property type="project" value="TreeGrafter"/>
</dbReference>
<dbReference type="PIRSF" id="PIRSF000521">
    <property type="entry name" value="Transaminase_4ab_Lys_Orn"/>
    <property type="match status" value="1"/>
</dbReference>
<dbReference type="PANTHER" id="PTHR43094">
    <property type="entry name" value="AMINOTRANSFERASE"/>
    <property type="match status" value="1"/>
</dbReference>
<protein>
    <submittedName>
        <fullName evidence="5">Taurine---2-oxoglutarate transaminase</fullName>
    </submittedName>
</protein>
<reference evidence="6" key="1">
    <citation type="submission" date="2016-10" db="EMBL/GenBank/DDBJ databases">
        <authorList>
            <person name="Varghese N."/>
            <person name="Submissions S."/>
        </authorList>
    </citation>
    <scope>NUCLEOTIDE SEQUENCE [LARGE SCALE GENOMIC DNA]</scope>
    <source>
        <strain evidence="6">ATCC 25963</strain>
    </source>
</reference>
<evidence type="ECO:0000313" key="5">
    <source>
        <dbReference type="EMBL" id="SFF12764.1"/>
    </source>
</evidence>
<accession>A0A1I2G4X1</accession>
<comment type="cofactor">
    <cofactor evidence="1">
        <name>pyridoxal 5'-phosphate</name>
        <dbReference type="ChEBI" id="CHEBI:597326"/>
    </cofactor>
</comment>
<dbReference type="Pfam" id="PF00202">
    <property type="entry name" value="Aminotran_3"/>
    <property type="match status" value="1"/>
</dbReference>
<dbReference type="InterPro" id="IPR015424">
    <property type="entry name" value="PyrdxlP-dep_Trfase"/>
</dbReference>
<organism evidence="5 6">
    <name type="scientific">Nannocystis exedens</name>
    <dbReference type="NCBI Taxonomy" id="54"/>
    <lineage>
        <taxon>Bacteria</taxon>
        <taxon>Pseudomonadati</taxon>
        <taxon>Myxococcota</taxon>
        <taxon>Polyangia</taxon>
        <taxon>Nannocystales</taxon>
        <taxon>Nannocystaceae</taxon>
        <taxon>Nannocystis</taxon>
    </lineage>
</organism>
<sequence>MSHIFYTWTAQRHAHPLTVDAAEGARFRTREHGWLWDLESQTYNVNAGHGNKHIQERMIAQIRELPVAGPNMRLDVREQLTAALAERTGLCRAFLASGGAEAVENAIKIARLYTGRSKIVTRRRSYHGATLATLGIGGDPRRAPFAADLPPAIHIDDPYPVPAGEPSAWVRSLHEVVEREGPETIAAIVLEGFTGTNGMQHPPPDFWPAVRAVCDRHGILLVDDEIFSGFGRTGRWFAREHWGVKPDLMVLGKGLTSGYAPLSAVMVSAAVAAHFDDHKLWCGVTHYAHPVGCAAALGALEVYAEERLPERADQVGAVLAQRFQDMSQRPCLHGAVRDARGLGLMRCLELDRPAAPIAARLLERGAYVPYRDNLLFICPPLCLTAEEAHIVADLLADAVAENINAARA</sequence>
<dbReference type="OrthoDB" id="9801834at2"/>
<evidence type="ECO:0000313" key="6">
    <source>
        <dbReference type="Proteomes" id="UP000199400"/>
    </source>
</evidence>
<dbReference type="RefSeq" id="WP_096325721.1">
    <property type="nucleotide sequence ID" value="NZ_FOMX01000030.1"/>
</dbReference>
<dbReference type="PROSITE" id="PS00600">
    <property type="entry name" value="AA_TRANSFER_CLASS_3"/>
    <property type="match status" value="1"/>
</dbReference>
<dbReference type="PANTHER" id="PTHR43094:SF1">
    <property type="entry name" value="AMINOTRANSFERASE CLASS-III"/>
    <property type="match status" value="1"/>
</dbReference>
<dbReference type="GO" id="GO:0030170">
    <property type="term" value="F:pyridoxal phosphate binding"/>
    <property type="evidence" value="ECO:0007669"/>
    <property type="project" value="InterPro"/>
</dbReference>
<evidence type="ECO:0000256" key="2">
    <source>
        <dbReference type="ARBA" id="ARBA00008954"/>
    </source>
</evidence>
<dbReference type="Gene3D" id="3.90.1150.10">
    <property type="entry name" value="Aspartate Aminotransferase, domain 1"/>
    <property type="match status" value="1"/>
</dbReference>
<dbReference type="SUPFAM" id="SSF53383">
    <property type="entry name" value="PLP-dependent transferases"/>
    <property type="match status" value="1"/>
</dbReference>
<comment type="similarity">
    <text evidence="2 4">Belongs to the class-III pyridoxal-phosphate-dependent aminotransferase family.</text>
</comment>
<name>A0A1I2G4X1_9BACT</name>
<evidence type="ECO:0000256" key="3">
    <source>
        <dbReference type="ARBA" id="ARBA00022898"/>
    </source>
</evidence>
<dbReference type="Proteomes" id="UP000199400">
    <property type="component" value="Unassembled WGS sequence"/>
</dbReference>
<dbReference type="STRING" id="54.SAMN02745121_07071"/>